<reference evidence="1 2" key="1">
    <citation type="journal article" date="2022" name="Plant J.">
        <title>Chromosome-level genome of Camellia lanceoleosa provides a valuable resource for understanding genome evolution and self-incompatibility.</title>
        <authorList>
            <person name="Gong W."/>
            <person name="Xiao S."/>
            <person name="Wang L."/>
            <person name="Liao Z."/>
            <person name="Chang Y."/>
            <person name="Mo W."/>
            <person name="Hu G."/>
            <person name="Li W."/>
            <person name="Zhao G."/>
            <person name="Zhu H."/>
            <person name="Hu X."/>
            <person name="Ji K."/>
            <person name="Xiang X."/>
            <person name="Song Q."/>
            <person name="Yuan D."/>
            <person name="Jin S."/>
            <person name="Zhang L."/>
        </authorList>
    </citation>
    <scope>NUCLEOTIDE SEQUENCE [LARGE SCALE GENOMIC DNA]</scope>
    <source>
        <strain evidence="1">SQ_2022a</strain>
    </source>
</reference>
<dbReference type="EMBL" id="CM045772">
    <property type="protein sequence ID" value="KAI7985312.1"/>
    <property type="molecule type" value="Genomic_DNA"/>
</dbReference>
<sequence>MPLEAEELQDIVETGRVDWSLSPFVKIRKMNWVLATGHDEGMLEFIPSSSLAQIIVLKSLGLGFHKINDGDGGGEGVITVIWRSFRVQRSRNRFKRRSTNDEDHEIGFLHFLQVQQLFFGVALLCFSVVTVFGDDRIVFIFSDLVCDLSTYNILDLVCDLSNLVQFHHYELDFKFRMQFEAFLLFDIRFSLLDLASAVLISAKIQLYEFFL</sequence>
<accession>A0ACC0FAE0</accession>
<keyword evidence="2" id="KW-1185">Reference proteome</keyword>
<protein>
    <submittedName>
        <fullName evidence="1">Uncharacterized protein</fullName>
    </submittedName>
</protein>
<gene>
    <name evidence="1" type="ORF">LOK49_LG14G01647</name>
</gene>
<evidence type="ECO:0000313" key="2">
    <source>
        <dbReference type="Proteomes" id="UP001060215"/>
    </source>
</evidence>
<dbReference type="Proteomes" id="UP001060215">
    <property type="component" value="Chromosome 15"/>
</dbReference>
<comment type="caution">
    <text evidence="1">The sequence shown here is derived from an EMBL/GenBank/DDBJ whole genome shotgun (WGS) entry which is preliminary data.</text>
</comment>
<proteinExistence type="predicted"/>
<evidence type="ECO:0000313" key="1">
    <source>
        <dbReference type="EMBL" id="KAI7985312.1"/>
    </source>
</evidence>
<name>A0ACC0FAE0_9ERIC</name>
<organism evidence="1 2">
    <name type="scientific">Camellia lanceoleosa</name>
    <dbReference type="NCBI Taxonomy" id="1840588"/>
    <lineage>
        <taxon>Eukaryota</taxon>
        <taxon>Viridiplantae</taxon>
        <taxon>Streptophyta</taxon>
        <taxon>Embryophyta</taxon>
        <taxon>Tracheophyta</taxon>
        <taxon>Spermatophyta</taxon>
        <taxon>Magnoliopsida</taxon>
        <taxon>eudicotyledons</taxon>
        <taxon>Gunneridae</taxon>
        <taxon>Pentapetalae</taxon>
        <taxon>asterids</taxon>
        <taxon>Ericales</taxon>
        <taxon>Theaceae</taxon>
        <taxon>Camellia</taxon>
    </lineage>
</organism>